<dbReference type="EC" id="2.1.1.37" evidence="7"/>
<evidence type="ECO:0000256" key="2">
    <source>
        <dbReference type="ARBA" id="ARBA00022679"/>
    </source>
</evidence>
<dbReference type="InterPro" id="IPR029063">
    <property type="entry name" value="SAM-dependent_MTases_sf"/>
</dbReference>
<dbReference type="InterPro" id="IPR018117">
    <property type="entry name" value="C5_DNA_meth_AS"/>
</dbReference>
<dbReference type="GO" id="GO:0003886">
    <property type="term" value="F:DNA (cytosine-5-)-methyltransferase activity"/>
    <property type="evidence" value="ECO:0007669"/>
    <property type="project" value="UniProtKB-EC"/>
</dbReference>
<dbReference type="PROSITE" id="PS00094">
    <property type="entry name" value="C5_MTASE_1"/>
    <property type="match status" value="1"/>
</dbReference>
<dbReference type="EMBL" id="PHQY01000688">
    <property type="protein sequence ID" value="PJO40997.1"/>
    <property type="molecule type" value="Genomic_DNA"/>
</dbReference>
<evidence type="ECO:0000256" key="7">
    <source>
        <dbReference type="RuleBase" id="RU000417"/>
    </source>
</evidence>
<name>A0A2M9PYU7_9BACI</name>
<feature type="active site" evidence="5">
    <location>
        <position position="86"/>
    </location>
</feature>
<protein>
    <recommendedName>
        <fullName evidence="7">Cytosine-specific methyltransferase</fullName>
        <ecNumber evidence="7">2.1.1.37</ecNumber>
    </recommendedName>
</protein>
<keyword evidence="4" id="KW-0680">Restriction system</keyword>
<proteinExistence type="inferred from homology"/>
<organism evidence="8 9">
    <name type="scientific">Lysinibacillus xylanilyticus</name>
    <dbReference type="NCBI Taxonomy" id="582475"/>
    <lineage>
        <taxon>Bacteria</taxon>
        <taxon>Bacillati</taxon>
        <taxon>Bacillota</taxon>
        <taxon>Bacilli</taxon>
        <taxon>Bacillales</taxon>
        <taxon>Bacillaceae</taxon>
        <taxon>Lysinibacillus</taxon>
    </lineage>
</organism>
<dbReference type="Proteomes" id="UP000232101">
    <property type="component" value="Unassembled WGS sequence"/>
</dbReference>
<comment type="similarity">
    <text evidence="5 6">Belongs to the class I-like SAM-binding methyltransferase superfamily. C5-methyltransferase family.</text>
</comment>
<dbReference type="AlphaFoldDB" id="A0A2M9PYU7"/>
<keyword evidence="1 5" id="KW-0489">Methyltransferase</keyword>
<evidence type="ECO:0000256" key="4">
    <source>
        <dbReference type="ARBA" id="ARBA00022747"/>
    </source>
</evidence>
<keyword evidence="3 5" id="KW-0949">S-adenosyl-L-methionine</keyword>
<evidence type="ECO:0000256" key="5">
    <source>
        <dbReference type="PROSITE-ProRule" id="PRU01016"/>
    </source>
</evidence>
<reference evidence="8 9" key="1">
    <citation type="submission" date="2017-11" db="EMBL/GenBank/DDBJ databases">
        <title>Bacterial isolate from king chilli rhizosphere.</title>
        <authorList>
            <person name="Takhelmayum P."/>
            <person name="Sarangthem I."/>
        </authorList>
    </citation>
    <scope>NUCLEOTIDE SEQUENCE [LARGE SCALE GENOMIC DNA]</scope>
    <source>
        <strain evidence="9">t26</strain>
    </source>
</reference>
<dbReference type="PANTHER" id="PTHR46098:SF1">
    <property type="entry name" value="TRNA (CYTOSINE(38)-C(5))-METHYLTRANSFERASE"/>
    <property type="match status" value="1"/>
</dbReference>
<dbReference type="GO" id="GO:0032259">
    <property type="term" value="P:methylation"/>
    <property type="evidence" value="ECO:0007669"/>
    <property type="project" value="UniProtKB-KW"/>
</dbReference>
<dbReference type="Gene3D" id="3.90.120.10">
    <property type="entry name" value="DNA Methylase, subunit A, domain 2"/>
    <property type="match status" value="1"/>
</dbReference>
<dbReference type="PANTHER" id="PTHR46098">
    <property type="entry name" value="TRNA (CYTOSINE(38)-C(5))-METHYLTRANSFERASE"/>
    <property type="match status" value="1"/>
</dbReference>
<evidence type="ECO:0000256" key="6">
    <source>
        <dbReference type="RuleBase" id="RU000416"/>
    </source>
</evidence>
<evidence type="ECO:0000256" key="3">
    <source>
        <dbReference type="ARBA" id="ARBA00022691"/>
    </source>
</evidence>
<dbReference type="RefSeq" id="WP_100545514.1">
    <property type="nucleotide sequence ID" value="NZ_PHQY01000688.1"/>
</dbReference>
<sequence>MSNKLNVVELFAGVGGFRLGLEKADANFFKTVWANQWEPSKKAQDAYECYKSHFTEGEVSNEDITTVADSKFSSLHIDLLVGGFPCQDYSVSRSLNNEQGINGKKGVLFWEIKRVLENSHPKYVLLENVDRLIKSPSKQRGRDFAIMLAVFRDLDYIVEWRVINASEYGNAQRRRRVFIFAYKNNLSFANQQMKLDKEDILFKEGFFARTFPVSNEPYKNRRASVELPKDIVEISDNFAFGFHTAGIMINGSVHTVQPEPIVKNPIPLKDILLPEDMVDEEYYLNEAAIEKFSYLRGPKKIERTSADGHKYIYSEGGMSPTDDLELPGRTMLTSEGTVNRSSHIVEVGGRKRFLTPLECERLNGFNDNWTESLPKRMRYFCMGNALVVDLIKDMGTKIKEIDLLEQEHATQITLGI</sequence>
<dbReference type="InterPro" id="IPR001525">
    <property type="entry name" value="C5_MeTfrase"/>
</dbReference>
<dbReference type="InterPro" id="IPR031303">
    <property type="entry name" value="C5_meth_CS"/>
</dbReference>
<gene>
    <name evidence="8" type="ORF">CWD94_25290</name>
</gene>
<dbReference type="InterPro" id="IPR050750">
    <property type="entry name" value="C5-MTase"/>
</dbReference>
<dbReference type="NCBIfam" id="TIGR00675">
    <property type="entry name" value="dcm"/>
    <property type="match status" value="1"/>
</dbReference>
<dbReference type="GO" id="GO:0009307">
    <property type="term" value="P:DNA restriction-modification system"/>
    <property type="evidence" value="ECO:0007669"/>
    <property type="project" value="UniProtKB-KW"/>
</dbReference>
<dbReference type="PRINTS" id="PR00105">
    <property type="entry name" value="C5METTRFRASE"/>
</dbReference>
<dbReference type="PROSITE" id="PS00095">
    <property type="entry name" value="C5_MTASE_2"/>
    <property type="match status" value="1"/>
</dbReference>
<comment type="caution">
    <text evidence="8">The sequence shown here is derived from an EMBL/GenBank/DDBJ whole genome shotgun (WGS) entry which is preliminary data.</text>
</comment>
<dbReference type="PROSITE" id="PS51679">
    <property type="entry name" value="SAM_MT_C5"/>
    <property type="match status" value="1"/>
</dbReference>
<dbReference type="Gene3D" id="3.40.50.150">
    <property type="entry name" value="Vaccinia Virus protein VP39"/>
    <property type="match status" value="1"/>
</dbReference>
<evidence type="ECO:0000256" key="1">
    <source>
        <dbReference type="ARBA" id="ARBA00022603"/>
    </source>
</evidence>
<accession>A0A2M9PYU7</accession>
<dbReference type="Pfam" id="PF00145">
    <property type="entry name" value="DNA_methylase"/>
    <property type="match status" value="1"/>
</dbReference>
<dbReference type="SUPFAM" id="SSF53335">
    <property type="entry name" value="S-adenosyl-L-methionine-dependent methyltransferases"/>
    <property type="match status" value="1"/>
</dbReference>
<evidence type="ECO:0000313" key="9">
    <source>
        <dbReference type="Proteomes" id="UP000232101"/>
    </source>
</evidence>
<keyword evidence="2 5" id="KW-0808">Transferase</keyword>
<comment type="catalytic activity">
    <reaction evidence="7">
        <text>a 2'-deoxycytidine in DNA + S-adenosyl-L-methionine = a 5-methyl-2'-deoxycytidine in DNA + S-adenosyl-L-homocysteine + H(+)</text>
        <dbReference type="Rhea" id="RHEA:13681"/>
        <dbReference type="Rhea" id="RHEA-COMP:11369"/>
        <dbReference type="Rhea" id="RHEA-COMP:11370"/>
        <dbReference type="ChEBI" id="CHEBI:15378"/>
        <dbReference type="ChEBI" id="CHEBI:57856"/>
        <dbReference type="ChEBI" id="CHEBI:59789"/>
        <dbReference type="ChEBI" id="CHEBI:85452"/>
        <dbReference type="ChEBI" id="CHEBI:85454"/>
        <dbReference type="EC" id="2.1.1.37"/>
    </reaction>
</comment>
<evidence type="ECO:0000313" key="8">
    <source>
        <dbReference type="EMBL" id="PJO40997.1"/>
    </source>
</evidence>